<dbReference type="InterPro" id="IPR005913">
    <property type="entry name" value="dTDP_dehydrorham_reduct"/>
</dbReference>
<dbReference type="EC" id="1.1.1.133" evidence="3 6"/>
<evidence type="ECO:0000256" key="3">
    <source>
        <dbReference type="ARBA" id="ARBA00012929"/>
    </source>
</evidence>
<proteinExistence type="inferred from homology"/>
<evidence type="ECO:0000256" key="4">
    <source>
        <dbReference type="ARBA" id="ARBA00017099"/>
    </source>
</evidence>
<feature type="domain" description="RmlD-like substrate binding" evidence="7">
    <location>
        <begin position="14"/>
        <end position="240"/>
    </location>
</feature>
<organism evidence="8 9">
    <name type="scientific">Psychroflexus gondwanensis ACAM 44</name>
    <dbReference type="NCBI Taxonomy" id="1189619"/>
    <lineage>
        <taxon>Bacteria</taxon>
        <taxon>Pseudomonadati</taxon>
        <taxon>Bacteroidota</taxon>
        <taxon>Flavobacteriia</taxon>
        <taxon>Flavobacteriales</taxon>
        <taxon>Flavobacteriaceae</taxon>
        <taxon>Psychroflexus</taxon>
    </lineage>
</organism>
<dbReference type="GO" id="GO:0019305">
    <property type="term" value="P:dTDP-rhamnose biosynthetic process"/>
    <property type="evidence" value="ECO:0007669"/>
    <property type="project" value="UniProtKB-UniPathway"/>
</dbReference>
<keyword evidence="6" id="KW-0521">NADP</keyword>
<dbReference type="PATRIC" id="fig|1189619.4.peg.320"/>
<dbReference type="Gene3D" id="3.40.50.720">
    <property type="entry name" value="NAD(P)-binding Rossmann-like Domain"/>
    <property type="match status" value="1"/>
</dbReference>
<dbReference type="STRING" id="1189619.pgond44_01523"/>
<dbReference type="PANTHER" id="PTHR10491:SF4">
    <property type="entry name" value="METHIONINE ADENOSYLTRANSFERASE 2 SUBUNIT BETA"/>
    <property type="match status" value="1"/>
</dbReference>
<keyword evidence="6" id="KW-0560">Oxidoreductase</keyword>
<evidence type="ECO:0000313" key="9">
    <source>
        <dbReference type="Proteomes" id="UP000012317"/>
    </source>
</evidence>
<dbReference type="PANTHER" id="PTHR10491">
    <property type="entry name" value="DTDP-4-DEHYDRORHAMNOSE REDUCTASE"/>
    <property type="match status" value="1"/>
</dbReference>
<comment type="similarity">
    <text evidence="2 6">Belongs to the dTDP-4-dehydrorhamnose reductase family.</text>
</comment>
<dbReference type="Gene3D" id="3.90.25.10">
    <property type="entry name" value="UDP-galactose 4-epimerase, domain 1"/>
    <property type="match status" value="1"/>
</dbReference>
<evidence type="ECO:0000256" key="1">
    <source>
        <dbReference type="ARBA" id="ARBA00004781"/>
    </source>
</evidence>
<reference evidence="8 9" key="1">
    <citation type="journal article" date="2014" name="Genome Biol. Evol.">
        <title>Extensive gene acquisition in the extremely psychrophilic bacterial species Psychroflexus torquis and the link to sea-ice ecosystem specialism.</title>
        <authorList>
            <person name="Feng S."/>
            <person name="Powell S.M."/>
            <person name="Wilson R."/>
            <person name="Bowman J.P."/>
        </authorList>
    </citation>
    <scope>NUCLEOTIDE SEQUENCE [LARGE SCALE GENOMIC DNA]</scope>
    <source>
        <strain evidence="8 9">ACAM 44</strain>
    </source>
</reference>
<evidence type="ECO:0000256" key="2">
    <source>
        <dbReference type="ARBA" id="ARBA00010944"/>
    </source>
</evidence>
<dbReference type="EMBL" id="APLF01000002">
    <property type="protein sequence ID" value="EMY82337.1"/>
    <property type="molecule type" value="Genomic_DNA"/>
</dbReference>
<dbReference type="InterPro" id="IPR036291">
    <property type="entry name" value="NAD(P)-bd_dom_sf"/>
</dbReference>
<comment type="catalytic activity">
    <reaction evidence="5">
        <text>dTDP-beta-L-rhamnose + NADP(+) = dTDP-4-dehydro-beta-L-rhamnose + NADPH + H(+)</text>
        <dbReference type="Rhea" id="RHEA:21796"/>
        <dbReference type="ChEBI" id="CHEBI:15378"/>
        <dbReference type="ChEBI" id="CHEBI:57510"/>
        <dbReference type="ChEBI" id="CHEBI:57783"/>
        <dbReference type="ChEBI" id="CHEBI:58349"/>
        <dbReference type="ChEBI" id="CHEBI:62830"/>
        <dbReference type="EC" id="1.1.1.133"/>
    </reaction>
</comment>
<comment type="caution">
    <text evidence="8">The sequence shown here is derived from an EMBL/GenBank/DDBJ whole genome shotgun (WGS) entry which is preliminary data.</text>
</comment>
<dbReference type="eggNOG" id="COG1091">
    <property type="taxonomic scope" value="Bacteria"/>
</dbReference>
<dbReference type="AlphaFoldDB" id="N1WYR8"/>
<accession>N1WYR8</accession>
<protein>
    <recommendedName>
        <fullName evidence="4 6">dTDP-4-dehydrorhamnose reductase</fullName>
        <ecNumber evidence="3 6">1.1.1.133</ecNumber>
    </recommendedName>
</protein>
<dbReference type="Pfam" id="PF04321">
    <property type="entry name" value="RmlD_sub_bind"/>
    <property type="match status" value="1"/>
</dbReference>
<evidence type="ECO:0000256" key="5">
    <source>
        <dbReference type="ARBA" id="ARBA00048200"/>
    </source>
</evidence>
<dbReference type="Proteomes" id="UP000012317">
    <property type="component" value="Unassembled WGS sequence"/>
</dbReference>
<comment type="pathway">
    <text evidence="1 6">Carbohydrate biosynthesis; dTDP-L-rhamnose biosynthesis.</text>
</comment>
<evidence type="ECO:0000259" key="7">
    <source>
        <dbReference type="Pfam" id="PF04321"/>
    </source>
</evidence>
<evidence type="ECO:0000256" key="6">
    <source>
        <dbReference type="RuleBase" id="RU364082"/>
    </source>
</evidence>
<dbReference type="UniPathway" id="UPA00124"/>
<comment type="function">
    <text evidence="6">Catalyzes the reduction of dTDP-6-deoxy-L-lyxo-4-hexulose to yield dTDP-L-rhamnose.</text>
</comment>
<dbReference type="InterPro" id="IPR029903">
    <property type="entry name" value="RmlD-like-bd"/>
</dbReference>
<dbReference type="RefSeq" id="WP_003435361.1">
    <property type="nucleotide sequence ID" value="NZ_APLF01000002.1"/>
</dbReference>
<name>N1WYR8_9FLAO</name>
<dbReference type="GO" id="GO:0008831">
    <property type="term" value="F:dTDP-4-dehydrorhamnose reductase activity"/>
    <property type="evidence" value="ECO:0007669"/>
    <property type="project" value="UniProtKB-EC"/>
</dbReference>
<gene>
    <name evidence="8" type="ORF">pgond44_01523</name>
</gene>
<keyword evidence="9" id="KW-1185">Reference proteome</keyword>
<dbReference type="SUPFAM" id="SSF51735">
    <property type="entry name" value="NAD(P)-binding Rossmann-fold domains"/>
    <property type="match status" value="1"/>
</dbReference>
<sequence>MAYQVFKYIKHTKKILILGASGFLGNALFKELSPYYDVYGTFARDHTDLEKNKRMFQWDVETESISLLLEELAPDLIISCIRGDFAAQTHAHFEMITYLIKFQKKLIFLSSANVFDVFSNYPSYEYDKTLSESVYGRFKIKIENALLRIPNHLYNIVRLPMIYGHNSPRVKELKLLYDLKEPIEVFPNVVMNATTHDKFSQQIHYLINRDLEGVYHLGSQDLIHHKELVHDILKGFGLENPIFKNVYNSNEDRYIAIIPKTHILPKNLQITIEEVVKNSTKLQS</sequence>
<evidence type="ECO:0000313" key="8">
    <source>
        <dbReference type="EMBL" id="EMY82337.1"/>
    </source>
</evidence>